<gene>
    <name evidence="2" type="ORF">EFBL_1166</name>
</gene>
<proteinExistence type="predicted"/>
<reference evidence="3" key="1">
    <citation type="submission" date="2017-07" db="EMBL/GenBank/DDBJ databases">
        <title>Draft genome sequence of Effusibacillus lacus strain skLN1.</title>
        <authorList>
            <person name="Watanabe M."/>
            <person name="Kojima H."/>
            <person name="Fukui M."/>
        </authorList>
    </citation>
    <scope>NUCLEOTIDE SEQUENCE [LARGE SCALE GENOMIC DNA]</scope>
    <source>
        <strain evidence="3">skLN1</strain>
    </source>
</reference>
<keyword evidence="3" id="KW-1185">Reference proteome</keyword>
<evidence type="ECO:0000256" key="1">
    <source>
        <dbReference type="SAM" id="Phobius"/>
    </source>
</evidence>
<evidence type="ECO:0000313" key="2">
    <source>
        <dbReference type="EMBL" id="GAX89542.1"/>
    </source>
</evidence>
<dbReference type="EMBL" id="BDUF01000023">
    <property type="protein sequence ID" value="GAX89542.1"/>
    <property type="molecule type" value="Genomic_DNA"/>
</dbReference>
<protein>
    <submittedName>
        <fullName evidence="2">Uncharacterized protein</fullName>
    </submittedName>
</protein>
<keyword evidence="1" id="KW-0812">Transmembrane</keyword>
<comment type="caution">
    <text evidence="2">The sequence shown here is derived from an EMBL/GenBank/DDBJ whole genome shotgun (WGS) entry which is preliminary data.</text>
</comment>
<keyword evidence="1" id="KW-1133">Transmembrane helix</keyword>
<dbReference type="Proteomes" id="UP000217785">
    <property type="component" value="Unassembled WGS sequence"/>
</dbReference>
<accession>A0A292YCV4</accession>
<keyword evidence="1" id="KW-0472">Membrane</keyword>
<feature type="transmembrane region" description="Helical" evidence="1">
    <location>
        <begin position="37"/>
        <end position="58"/>
    </location>
</feature>
<evidence type="ECO:0000313" key="3">
    <source>
        <dbReference type="Proteomes" id="UP000217785"/>
    </source>
</evidence>
<dbReference type="AlphaFoldDB" id="A0A292YCV4"/>
<organism evidence="2 3">
    <name type="scientific">Effusibacillus lacus</name>
    <dbReference type="NCBI Taxonomy" id="1348429"/>
    <lineage>
        <taxon>Bacteria</taxon>
        <taxon>Bacillati</taxon>
        <taxon>Bacillota</taxon>
        <taxon>Bacilli</taxon>
        <taxon>Bacillales</taxon>
        <taxon>Alicyclobacillaceae</taxon>
        <taxon>Effusibacillus</taxon>
    </lineage>
</organism>
<name>A0A292YCV4_9BACL</name>
<sequence length="60" mass="7299">MEQHDLQNLMQRVAELEKKVDMLSKQQYSKGEFWYDFWKAFFVVYIGLHSIAVIYILLQQ</sequence>